<name>A0A9Q0ZAE6_SALPP</name>
<evidence type="ECO:0000259" key="1">
    <source>
        <dbReference type="Pfam" id="PF01814"/>
    </source>
</evidence>
<feature type="domain" description="Hemerythrin-like" evidence="1">
    <location>
        <begin position="108"/>
        <end position="264"/>
    </location>
</feature>
<sequence length="330" mass="37369">MGNCNCFTNSKQAVAEIAPYDFIKSTTAVQLSGDPTSSSTLYIHFALLYKTRALQFAPSDDPQPVVQIGSETISGTREMMIRLIDVKLPQPPLVVMVEEGGETAALVVKMVELQHRSVVWHLERMVRWSDDLVTRGGRRNGDPAMGSERMEVKKFQKSYSQLLEVMVEHAQMEERVVFPLLETAERGKDLGASFFGLCKAANEEHGRDLPIMNGIKEDIKSIAVLDTGSHDYREALRNLSTRLRSLLEHSKEHFQEEERDVLPLMEALELSKDQQLRVLEQCFNVMQGTHSDLFSSFIQGLLPREAMQYLDLIMSCKEEKLVASMIHRII</sequence>
<dbReference type="AlphaFoldDB" id="A0A9Q0ZAE6"/>
<dbReference type="PANTHER" id="PTHR35739:SF1">
    <property type="entry name" value="OS01G0861700 PROTEIN"/>
    <property type="match status" value="1"/>
</dbReference>
<dbReference type="OrthoDB" id="4951845at2759"/>
<dbReference type="Gene3D" id="1.20.120.520">
    <property type="entry name" value="nmb1532 protein domain like"/>
    <property type="match status" value="1"/>
</dbReference>
<comment type="caution">
    <text evidence="2">The sequence shown here is derived from an EMBL/GenBank/DDBJ whole genome shotgun (WGS) entry which is preliminary data.</text>
</comment>
<dbReference type="Proteomes" id="UP001151532">
    <property type="component" value="Chromosome 8"/>
</dbReference>
<protein>
    <recommendedName>
        <fullName evidence="1">Hemerythrin-like domain-containing protein</fullName>
    </recommendedName>
</protein>
<evidence type="ECO:0000313" key="2">
    <source>
        <dbReference type="EMBL" id="KAJ6727439.1"/>
    </source>
</evidence>
<reference evidence="2" key="2">
    <citation type="journal article" date="2023" name="Int. J. Mol. Sci.">
        <title>De Novo Assembly and Annotation of 11 Diverse Shrub Willow (Salix) Genomes Reveals Novel Gene Organization in Sex-Linked Regions.</title>
        <authorList>
            <person name="Hyden B."/>
            <person name="Feng K."/>
            <person name="Yates T.B."/>
            <person name="Jawdy S."/>
            <person name="Cereghino C."/>
            <person name="Smart L.B."/>
            <person name="Muchero W."/>
        </authorList>
    </citation>
    <scope>NUCLEOTIDE SEQUENCE</scope>
    <source>
        <tissue evidence="2">Shoot tip</tissue>
    </source>
</reference>
<dbReference type="Pfam" id="PF01814">
    <property type="entry name" value="Hemerythrin"/>
    <property type="match status" value="1"/>
</dbReference>
<accession>A0A9Q0ZAE6</accession>
<reference evidence="2" key="1">
    <citation type="submission" date="2022-11" db="EMBL/GenBank/DDBJ databases">
        <authorList>
            <person name="Hyden B.L."/>
            <person name="Feng K."/>
            <person name="Yates T."/>
            <person name="Jawdy S."/>
            <person name="Smart L.B."/>
            <person name="Muchero W."/>
        </authorList>
    </citation>
    <scope>NUCLEOTIDE SEQUENCE</scope>
    <source>
        <tissue evidence="2">Shoot tip</tissue>
    </source>
</reference>
<evidence type="ECO:0000313" key="3">
    <source>
        <dbReference type="Proteomes" id="UP001151532"/>
    </source>
</evidence>
<dbReference type="InterPro" id="IPR012312">
    <property type="entry name" value="Hemerythrin-like"/>
</dbReference>
<organism evidence="2 3">
    <name type="scientific">Salix purpurea</name>
    <name type="common">Purple osier willow</name>
    <dbReference type="NCBI Taxonomy" id="77065"/>
    <lineage>
        <taxon>Eukaryota</taxon>
        <taxon>Viridiplantae</taxon>
        <taxon>Streptophyta</taxon>
        <taxon>Embryophyta</taxon>
        <taxon>Tracheophyta</taxon>
        <taxon>Spermatophyta</taxon>
        <taxon>Magnoliopsida</taxon>
        <taxon>eudicotyledons</taxon>
        <taxon>Gunneridae</taxon>
        <taxon>Pentapetalae</taxon>
        <taxon>rosids</taxon>
        <taxon>fabids</taxon>
        <taxon>Malpighiales</taxon>
        <taxon>Salicaceae</taxon>
        <taxon>Saliceae</taxon>
        <taxon>Salix</taxon>
    </lineage>
</organism>
<dbReference type="EMBL" id="JAPFFK010000013">
    <property type="protein sequence ID" value="KAJ6727439.1"/>
    <property type="molecule type" value="Genomic_DNA"/>
</dbReference>
<keyword evidence="3" id="KW-1185">Reference proteome</keyword>
<dbReference type="PANTHER" id="PTHR35739">
    <property type="entry name" value="OS01G0861700 PROTEIN"/>
    <property type="match status" value="1"/>
</dbReference>
<proteinExistence type="predicted"/>
<dbReference type="CDD" id="cd12108">
    <property type="entry name" value="Hr-like"/>
    <property type="match status" value="1"/>
</dbReference>
<gene>
    <name evidence="2" type="ORF">OIU79_005344</name>
</gene>